<gene>
    <name evidence="8" type="primary">malP_6</name>
    <name evidence="8" type="ORF">NCTC9381_05505</name>
</gene>
<evidence type="ECO:0000256" key="3">
    <source>
        <dbReference type="ARBA" id="ARBA00022676"/>
    </source>
</evidence>
<keyword evidence="6 7" id="KW-0119">Carbohydrate metabolism</keyword>
<dbReference type="Pfam" id="PF00343">
    <property type="entry name" value="Phosphorylase"/>
    <property type="match status" value="1"/>
</dbReference>
<keyword evidence="3 7" id="KW-0328">Glycosyltransferase</keyword>
<dbReference type="EMBL" id="UGSO01000002">
    <property type="protein sequence ID" value="SUE06643.1"/>
    <property type="molecule type" value="Genomic_DNA"/>
</dbReference>
<keyword evidence="4 7" id="KW-0808">Transferase</keyword>
<comment type="cofactor">
    <cofactor evidence="1 7">
        <name>pyridoxal 5'-phosphate</name>
        <dbReference type="ChEBI" id="CHEBI:597326"/>
    </cofactor>
</comment>
<dbReference type="PANTHER" id="PTHR11468:SF25">
    <property type="entry name" value="MALTODEXTRIN PHOSPHORYLASE"/>
    <property type="match status" value="1"/>
</dbReference>
<dbReference type="EC" id="2.4.1.1" evidence="7"/>
<dbReference type="GO" id="GO:0005737">
    <property type="term" value="C:cytoplasm"/>
    <property type="evidence" value="ECO:0007669"/>
    <property type="project" value="TreeGrafter"/>
</dbReference>
<dbReference type="SUPFAM" id="SSF53756">
    <property type="entry name" value="UDP-Glycosyltransferase/glycogen phosphorylase"/>
    <property type="match status" value="1"/>
</dbReference>
<keyword evidence="5 7" id="KW-0663">Pyridoxal phosphate</keyword>
<dbReference type="GO" id="GO:0008184">
    <property type="term" value="F:glycogen phosphorylase activity"/>
    <property type="evidence" value="ECO:0007669"/>
    <property type="project" value="InterPro"/>
</dbReference>
<protein>
    <recommendedName>
        <fullName evidence="7">Alpha-1,4 glucan phosphorylase</fullName>
        <ecNumber evidence="7">2.4.1.1</ecNumber>
    </recommendedName>
</protein>
<keyword evidence="9" id="KW-1185">Reference proteome</keyword>
<comment type="similarity">
    <text evidence="2 7">Belongs to the glycogen phosphorylase family.</text>
</comment>
<evidence type="ECO:0000256" key="5">
    <source>
        <dbReference type="ARBA" id="ARBA00022898"/>
    </source>
</evidence>
<comment type="function">
    <text evidence="7">Allosteric enzyme that catalyzes the rate-limiting step in glycogen catabolism, the phosphorolytic cleavage of glycogen to produce glucose-1-phosphate, and plays a central role in maintaining cellular and organismal glucose homeostasis.</text>
</comment>
<comment type="catalytic activity">
    <reaction evidence="7">
        <text>[(1-&gt;4)-alpha-D-glucosyl](n) + phosphate = [(1-&gt;4)-alpha-D-glucosyl](n-1) + alpha-D-glucose 1-phosphate</text>
        <dbReference type="Rhea" id="RHEA:41732"/>
        <dbReference type="Rhea" id="RHEA-COMP:9584"/>
        <dbReference type="Rhea" id="RHEA-COMP:9586"/>
        <dbReference type="ChEBI" id="CHEBI:15444"/>
        <dbReference type="ChEBI" id="CHEBI:43474"/>
        <dbReference type="ChEBI" id="CHEBI:58601"/>
        <dbReference type="EC" id="2.4.1.1"/>
    </reaction>
</comment>
<dbReference type="AlphaFoldDB" id="A0A379LT52"/>
<reference evidence="8 9" key="1">
    <citation type="submission" date="2018-06" db="EMBL/GenBank/DDBJ databases">
        <authorList>
            <consortium name="Pathogen Informatics"/>
            <person name="Doyle S."/>
        </authorList>
    </citation>
    <scope>NUCLEOTIDE SEQUENCE [LARGE SCALE GENOMIC DNA]</scope>
    <source>
        <strain evidence="8 9">NCTC9381</strain>
    </source>
</reference>
<name>A0A379LT52_ENTAG</name>
<dbReference type="GO" id="GO:0030170">
    <property type="term" value="F:pyridoxal phosphate binding"/>
    <property type="evidence" value="ECO:0007669"/>
    <property type="project" value="TreeGrafter"/>
</dbReference>
<sequence>MTQPDFNPIQFNAALTRQWQRFGLRDAQEMTTTQWWQALSGALADMLAAQPAPPAPTELRHVNYLSMEFLIGRLTGNNLLNLGWYDAVNEALAAWNISLTDVLETETDPALGNGGLGRLAACFLDSMANVGQPATGYGLNYQYGLFRQRFEQGAQIEGPDDWQRDRYPWFNHNAALNVRVGLGGKVVTVAGQPQWQPAFELLGEAWDLPVVGYQNGISQPLRLWQAKHAQPFNLSRFNDGDFLRAEQQGIDAEKLTKVLYPNDNHQNGKKLRLMQQYFQCACALADILRRHHRAGRSIETLADHEVIQLNDTHPTLAIPELMRLLLDEHQLSWDRAWQITQHTFAYTNHTLMPEALECWDVRLVRSLLPRHMMIINTLNAQLKTAVTARWPDDEAKWARLALVHNNQLRMANLCVTSGVRGQRCGSAALETGGAGSLPGISPDVAREISQRDQRHYAAPLDQSVQPGAECPDHPDIAKTLAERSRCLAGAGSLCG</sequence>
<dbReference type="InterPro" id="IPR000811">
    <property type="entry name" value="Glyco_trans_35"/>
</dbReference>
<evidence type="ECO:0000313" key="9">
    <source>
        <dbReference type="Proteomes" id="UP000254640"/>
    </source>
</evidence>
<dbReference type="FunFam" id="3.40.50.2000:FF:000153">
    <property type="entry name" value="Alpha-1,4 glucan phosphorylase"/>
    <property type="match status" value="1"/>
</dbReference>
<dbReference type="Gene3D" id="3.40.50.2000">
    <property type="entry name" value="Glycogen Phosphorylase B"/>
    <property type="match status" value="1"/>
</dbReference>
<evidence type="ECO:0000256" key="1">
    <source>
        <dbReference type="ARBA" id="ARBA00001933"/>
    </source>
</evidence>
<evidence type="ECO:0000256" key="4">
    <source>
        <dbReference type="ARBA" id="ARBA00022679"/>
    </source>
</evidence>
<organism evidence="8 9">
    <name type="scientific">Enterobacter agglomerans</name>
    <name type="common">Erwinia herbicola</name>
    <name type="synonym">Pantoea agglomerans</name>
    <dbReference type="NCBI Taxonomy" id="549"/>
    <lineage>
        <taxon>Bacteria</taxon>
        <taxon>Pseudomonadati</taxon>
        <taxon>Pseudomonadota</taxon>
        <taxon>Gammaproteobacteria</taxon>
        <taxon>Enterobacterales</taxon>
        <taxon>Erwiniaceae</taxon>
        <taxon>Pantoea</taxon>
        <taxon>Pantoea agglomerans group</taxon>
    </lineage>
</organism>
<accession>A0A379LT52</accession>
<evidence type="ECO:0000313" key="8">
    <source>
        <dbReference type="EMBL" id="SUE06643.1"/>
    </source>
</evidence>
<dbReference type="GO" id="GO:0005980">
    <property type="term" value="P:glycogen catabolic process"/>
    <property type="evidence" value="ECO:0007669"/>
    <property type="project" value="TreeGrafter"/>
</dbReference>
<evidence type="ECO:0000256" key="2">
    <source>
        <dbReference type="ARBA" id="ARBA00006047"/>
    </source>
</evidence>
<dbReference type="PANTHER" id="PTHR11468">
    <property type="entry name" value="GLYCOGEN PHOSPHORYLASE"/>
    <property type="match status" value="1"/>
</dbReference>
<dbReference type="Proteomes" id="UP000254640">
    <property type="component" value="Unassembled WGS sequence"/>
</dbReference>
<evidence type="ECO:0000256" key="7">
    <source>
        <dbReference type="RuleBase" id="RU000587"/>
    </source>
</evidence>
<evidence type="ECO:0000256" key="6">
    <source>
        <dbReference type="ARBA" id="ARBA00023277"/>
    </source>
</evidence>
<proteinExistence type="inferred from homology"/>